<dbReference type="InterPro" id="IPR013216">
    <property type="entry name" value="Methyltransf_11"/>
</dbReference>
<dbReference type="EMBL" id="JAQLGM010000025">
    <property type="protein sequence ID" value="MDB2000771.1"/>
    <property type="molecule type" value="Genomic_DNA"/>
</dbReference>
<keyword evidence="2" id="KW-0489">Methyltransferase</keyword>
<organism evidence="2 4">
    <name type="scientific">Clostridium symbiosum</name>
    <name type="common">Bacteroides symbiosus</name>
    <dbReference type="NCBI Taxonomy" id="1512"/>
    <lineage>
        <taxon>Bacteria</taxon>
        <taxon>Bacillati</taxon>
        <taxon>Bacillota</taxon>
        <taxon>Clostridia</taxon>
        <taxon>Lachnospirales</taxon>
        <taxon>Lachnospiraceae</taxon>
        <taxon>Otoolea</taxon>
    </lineage>
</organism>
<reference evidence="3" key="2">
    <citation type="submission" date="2023-01" db="EMBL/GenBank/DDBJ databases">
        <title>Human gut microbiome strain richness.</title>
        <authorList>
            <person name="Chen-Liaw A."/>
        </authorList>
    </citation>
    <scope>NUCLEOTIDE SEQUENCE</scope>
    <source>
        <strain evidence="3">B1_m1001713B170214d0_201011</strain>
    </source>
</reference>
<accession>A0AAW5EZH7</accession>
<comment type="caution">
    <text evidence="2">The sequence shown here is derived from an EMBL/GenBank/DDBJ whole genome shotgun (WGS) entry which is preliminary data.</text>
</comment>
<dbReference type="RefSeq" id="WP_003497652.1">
    <property type="nucleotide sequence ID" value="NZ_BAABZD010000003.1"/>
</dbReference>
<protein>
    <submittedName>
        <fullName evidence="2">Class I SAM-dependent methyltransferase</fullName>
    </submittedName>
</protein>
<evidence type="ECO:0000313" key="3">
    <source>
        <dbReference type="EMBL" id="MDB2000771.1"/>
    </source>
</evidence>
<dbReference type="InterPro" id="IPR029063">
    <property type="entry name" value="SAM-dependent_MTases_sf"/>
</dbReference>
<dbReference type="Proteomes" id="UP001300871">
    <property type="component" value="Unassembled WGS sequence"/>
</dbReference>
<feature type="domain" description="Methyltransferase type 11" evidence="1">
    <location>
        <begin position="66"/>
        <end position="161"/>
    </location>
</feature>
<dbReference type="Pfam" id="PF08241">
    <property type="entry name" value="Methyltransf_11"/>
    <property type="match status" value="1"/>
</dbReference>
<evidence type="ECO:0000313" key="4">
    <source>
        <dbReference type="Proteomes" id="UP001203136"/>
    </source>
</evidence>
<gene>
    <name evidence="2" type="ORF">K5I21_00525</name>
    <name evidence="3" type="ORF">PM006_11215</name>
</gene>
<reference evidence="2" key="1">
    <citation type="journal article" date="2022" name="Cell Host Microbe">
        <title>Colonization of the live biotherapeutic product VE303 and modulation of the microbiota and metabolites in healthy volunteers.</title>
        <authorList>
            <person name="Dsouza M."/>
            <person name="Menon R."/>
            <person name="Crossette E."/>
            <person name="Bhattarai S.K."/>
            <person name="Schneider J."/>
            <person name="Kim Y.G."/>
            <person name="Reddy S."/>
            <person name="Caballero S."/>
            <person name="Felix C."/>
            <person name="Cornacchione L."/>
            <person name="Hendrickson J."/>
            <person name="Watson A.R."/>
            <person name="Minot S.S."/>
            <person name="Greenfield N."/>
            <person name="Schopf L."/>
            <person name="Szabady R."/>
            <person name="Patarroyo J."/>
            <person name="Smith W."/>
            <person name="Harrison P."/>
            <person name="Kuijper E.J."/>
            <person name="Kelly C.P."/>
            <person name="Olle B."/>
            <person name="Bobilev D."/>
            <person name="Silber J.L."/>
            <person name="Bucci V."/>
            <person name="Roberts B."/>
            <person name="Faith J."/>
            <person name="Norman J.M."/>
        </authorList>
    </citation>
    <scope>NUCLEOTIDE SEQUENCE</scope>
    <source>
        <strain evidence="2">VE303-04</strain>
    </source>
</reference>
<keyword evidence="2" id="KW-0808">Transferase</keyword>
<dbReference type="SUPFAM" id="SSF53335">
    <property type="entry name" value="S-adenosyl-L-methionine-dependent methyltransferases"/>
    <property type="match status" value="1"/>
</dbReference>
<evidence type="ECO:0000313" key="2">
    <source>
        <dbReference type="EMBL" id="MCK0084381.1"/>
    </source>
</evidence>
<dbReference type="GO" id="GO:0008757">
    <property type="term" value="F:S-adenosylmethionine-dependent methyltransferase activity"/>
    <property type="evidence" value="ECO:0007669"/>
    <property type="project" value="InterPro"/>
</dbReference>
<dbReference type="Gene3D" id="3.40.50.150">
    <property type="entry name" value="Vaccinia Virus protein VP39"/>
    <property type="match status" value="1"/>
</dbReference>
<dbReference type="Proteomes" id="UP001203136">
    <property type="component" value="Unassembled WGS sequence"/>
</dbReference>
<proteinExistence type="predicted"/>
<dbReference type="EMBL" id="JAINVB010000001">
    <property type="protein sequence ID" value="MCK0084381.1"/>
    <property type="molecule type" value="Genomic_DNA"/>
</dbReference>
<dbReference type="CDD" id="cd02440">
    <property type="entry name" value="AdoMet_MTases"/>
    <property type="match status" value="1"/>
</dbReference>
<dbReference type="AlphaFoldDB" id="A0AAW5EZH7"/>
<name>A0AAW5EZH7_CLOSY</name>
<sequence>MEEWKKNIKKKNPNGEILALLDKYGNDTKRALKENKKLEYLYALAPLRENLLEWYEFRKGGRLLQAGADFGALTGLYLRKTGSVTVLDESEESLEVVRRRYRGETGLRLECGSLTAYSRQKENSGSFDYVLLIGRPNGSEGLGAQIEAAKRLLAPGGTIILAVCNRFGLKYFAGTQRDAVSATKKNLEELLAGGSFYYPMPDYKLPSVIYSDRYLPKKGDLTGMPALYDYPEYLLMDVGAAYDAVCEDGQFENFANSFLVIWSAHKNEGE</sequence>
<evidence type="ECO:0000259" key="1">
    <source>
        <dbReference type="Pfam" id="PF08241"/>
    </source>
</evidence>
<dbReference type="GO" id="GO:0032259">
    <property type="term" value="P:methylation"/>
    <property type="evidence" value="ECO:0007669"/>
    <property type="project" value="UniProtKB-KW"/>
</dbReference>